<organism evidence="3 4">
    <name type="scientific">Penicillium canescens</name>
    <dbReference type="NCBI Taxonomy" id="5083"/>
    <lineage>
        <taxon>Eukaryota</taxon>
        <taxon>Fungi</taxon>
        <taxon>Dikarya</taxon>
        <taxon>Ascomycota</taxon>
        <taxon>Pezizomycotina</taxon>
        <taxon>Eurotiomycetes</taxon>
        <taxon>Eurotiomycetidae</taxon>
        <taxon>Eurotiales</taxon>
        <taxon>Aspergillaceae</taxon>
        <taxon>Penicillium</taxon>
    </lineage>
</organism>
<proteinExistence type="predicted"/>
<reference evidence="3" key="2">
    <citation type="submission" date="2023-01" db="EMBL/GenBank/DDBJ databases">
        <authorList>
            <person name="Petersen C."/>
        </authorList>
    </citation>
    <scope>NUCLEOTIDE SEQUENCE</scope>
    <source>
        <strain evidence="3">IBT 15450</strain>
    </source>
</reference>
<dbReference type="Proteomes" id="UP001219568">
    <property type="component" value="Unassembled WGS sequence"/>
</dbReference>
<feature type="compositionally biased region" description="Basic and acidic residues" evidence="1">
    <location>
        <begin position="9"/>
        <end position="18"/>
    </location>
</feature>
<protein>
    <recommendedName>
        <fullName evidence="2">CHAT domain-containing protein</fullName>
    </recommendedName>
</protein>
<feature type="domain" description="CHAT" evidence="2">
    <location>
        <begin position="739"/>
        <end position="1042"/>
    </location>
</feature>
<name>A0AAD6IC27_PENCN</name>
<dbReference type="EMBL" id="JAQJZL010000005">
    <property type="protein sequence ID" value="KAJ6041302.1"/>
    <property type="molecule type" value="Genomic_DNA"/>
</dbReference>
<dbReference type="AlphaFoldDB" id="A0AAD6IC27"/>
<reference evidence="3" key="1">
    <citation type="journal article" date="2023" name="IMA Fungus">
        <title>Comparative genomic study of the Penicillium genus elucidates a diverse pangenome and 15 lateral gene transfer events.</title>
        <authorList>
            <person name="Petersen C."/>
            <person name="Sorensen T."/>
            <person name="Nielsen M.R."/>
            <person name="Sondergaard T.E."/>
            <person name="Sorensen J.L."/>
            <person name="Fitzpatrick D.A."/>
            <person name="Frisvad J.C."/>
            <person name="Nielsen K.L."/>
        </authorList>
    </citation>
    <scope>NUCLEOTIDE SEQUENCE</scope>
    <source>
        <strain evidence="3">IBT 15450</strain>
    </source>
</reference>
<accession>A0AAD6IC27</accession>
<evidence type="ECO:0000313" key="3">
    <source>
        <dbReference type="EMBL" id="KAJ6041302.1"/>
    </source>
</evidence>
<evidence type="ECO:0000313" key="4">
    <source>
        <dbReference type="Proteomes" id="UP001219568"/>
    </source>
</evidence>
<sequence>MGSASGIATEHDEIDRTQGDVQAVLELSHGSHAADSSLITTQEAEHTSPNRKYSIKEGTVEDGSRTQYKPPVSDSSEWLPILEWALLEIPYNDPIRAQILYAIGVICMIGCATSPSPQVLGKALTYLQLATLIEPGNPQYRAQLVLALLLRHTMTDRIADLDLAITELETAMAITNEWPERLETLNLFAGVYAWRHRLTGNADDLRKSSDIMEQLYHTKPDHSPERAVISGRQEHLRTHGIDDLAIGARFDSALEITEHALNRTPSGGRTYQELLATLSRQYLHRYTQTGSSRDLDLAISRAELRLSHVLDNKAPMVGAVDGLELANHLLHRWTRHGCHADRTRALELMKKAADVAVPGSSFQIFCVIQRALWLSDLPNGADRVQALRASVEELESIRAGSVDCISPFSKRNILRMLGLQYQSLYHRTKELTDLEKAIESMENSLDITEETGQQKDHTLGILGELLIEKASWTRDNATYGRGMRCLMQSCLSDQASPRERVKSAGILVHTANHAADWEKTCLVAELIFPLMSLIGSRDLRHDDKIYNIRSISGLASNACAAFLSLGFPNEALEKIELGRGILIGDLIDIQGNLSGLEQAHPDLAQEYDRLRHEALRSIESNDPESGEQQPVNYRRAAFQRLQQCEDRIREKAGFEAFLRPLRSPEMAEISREGPIIIVNATCLTAHALLLTPSDIGHLRLDSMISHAAPQFRQHLARCALERDDRDLESDLPPEAHNKELLSWLWYSCVKPVLEMLASHRSISIGEEKSRVWWMGVGAASGLPFHAAGDYSNGTIDENENCLDRVISSYTPTVKALRNARERASKIACQPKEKHSLLIATMPDTPSHGALHGVRREAQAILNTVDQDMHVKELTTPSTDDVLAQLQSHELVHFACHGYSDPGDPAHSHLLLQKHSDSGPVVDKLTVSKLLDCQTMSRGWIAYLSACSTAEIRDKDLQDEALHITSGFLIAGFSHVISSLWPADDEVCVHMAAYFYEALIARRATATNQNRAVAEAVRDATLRIRRQYCHSPLSWALYTHMGA</sequence>
<feature type="compositionally biased region" description="Basic and acidic residues" evidence="1">
    <location>
        <begin position="43"/>
        <end position="64"/>
    </location>
</feature>
<evidence type="ECO:0000259" key="2">
    <source>
        <dbReference type="Pfam" id="PF12770"/>
    </source>
</evidence>
<gene>
    <name evidence="3" type="ORF">N7460_006692</name>
</gene>
<dbReference type="Pfam" id="PF12770">
    <property type="entry name" value="CHAT"/>
    <property type="match status" value="1"/>
</dbReference>
<keyword evidence="4" id="KW-1185">Reference proteome</keyword>
<feature type="region of interest" description="Disordered" evidence="1">
    <location>
        <begin position="1"/>
        <end position="71"/>
    </location>
</feature>
<evidence type="ECO:0000256" key="1">
    <source>
        <dbReference type="SAM" id="MobiDB-lite"/>
    </source>
</evidence>
<comment type="caution">
    <text evidence="3">The sequence shown here is derived from an EMBL/GenBank/DDBJ whole genome shotgun (WGS) entry which is preliminary data.</text>
</comment>
<dbReference type="InterPro" id="IPR024983">
    <property type="entry name" value="CHAT_dom"/>
</dbReference>